<feature type="compositionally biased region" description="Basic residues" evidence="3">
    <location>
        <begin position="598"/>
        <end position="608"/>
    </location>
</feature>
<dbReference type="EMBL" id="HBIX01003813">
    <property type="protein sequence ID" value="CAE0710235.1"/>
    <property type="molecule type" value="Transcribed_RNA"/>
</dbReference>
<dbReference type="PANTHER" id="PTHR47666:SF1">
    <property type="entry name" value="PROTEIN VASCULAR ASSOCIATED DEATH 1, CHLOROPLASTIC"/>
    <property type="match status" value="1"/>
</dbReference>
<proteinExistence type="predicted"/>
<sequence>MTAATDSPAPATTMSISVAVATDGKEKNNMSMPFSMASKPKSLVIVTNDENSDLVSPSTETTISMKSTKIEEQTNQKEVILLGLDTYLDTGEEKDGDCESVLSSCTSASSVMSKYFEPTDFLPWEDLYAKAEYAPHVGFAMVAGSFACMHPFVFFAGVVTAMGALRAAGATYDYATCRLRTAEDNENMDGTSITSCDCLPAAVHLSDTEENAKVNVNVNVNVNINDDYDYDYEAKTDAESVPPLATTSSSFSTNASTTGDSFEDEANLDTKGKVNDNEYESKVTGSSVPFTIESSPNIQQQATTETLYPVQWVKDNYPSLSTVALDNVEFRGLYAKEFFDVFFADDAPFGFPAFHKLRRDKEVQYGLWNDGISSEKFNSGGNDIGIPSAIVAKERQVEYHAKTNSFLGPAYAPTKKIQRAYFVSKKMLVIDIKMTLRDIPFSKQFYLIERWIVDGTRSSRNTKSPAKGRNSRNKNKNSSEASSSHCVYVTVSSRVYFTQECPFESAITKESAKQVCEISKCWNLMAQDGLKRTEETRMKRLREKQRIQQEQQQAQEHVSSALSTDDVGINKNFENDESIEIEYLDDYGSSGKHDRSSGRRRSSIRSRRSNSSPQFQNYDQTQTNRPFRNRTLSRTFSKLLLRGGSANEIDEFNGKGAPSSPKVRISAAGVPSFSF</sequence>
<feature type="region of interest" description="Disordered" evidence="3">
    <location>
        <begin position="458"/>
        <end position="480"/>
    </location>
</feature>
<feature type="region of interest" description="Disordered" evidence="3">
    <location>
        <begin position="541"/>
        <end position="569"/>
    </location>
</feature>
<dbReference type="InterPro" id="IPR031968">
    <property type="entry name" value="VASt"/>
</dbReference>
<evidence type="ECO:0000313" key="5">
    <source>
        <dbReference type="EMBL" id="CAE0710235.1"/>
    </source>
</evidence>
<feature type="region of interest" description="Disordered" evidence="3">
    <location>
        <begin position="584"/>
        <end position="631"/>
    </location>
</feature>
<feature type="compositionally biased region" description="Low complexity" evidence="3">
    <location>
        <begin position="246"/>
        <end position="258"/>
    </location>
</feature>
<dbReference type="GO" id="GO:0016020">
    <property type="term" value="C:membrane"/>
    <property type="evidence" value="ECO:0007669"/>
    <property type="project" value="UniProtKB-SubCell"/>
</dbReference>
<feature type="compositionally biased region" description="Basic and acidic residues" evidence="3">
    <location>
        <begin position="268"/>
        <end position="280"/>
    </location>
</feature>
<keyword evidence="2" id="KW-0472">Membrane</keyword>
<feature type="region of interest" description="Disordered" evidence="3">
    <location>
        <begin position="652"/>
        <end position="675"/>
    </location>
</feature>
<dbReference type="AlphaFoldDB" id="A0A7S4ABT5"/>
<comment type="subcellular location">
    <subcellularLocation>
        <location evidence="1">Membrane</location>
    </subcellularLocation>
</comment>
<feature type="domain" description="VASt" evidence="4">
    <location>
        <begin position="320"/>
        <end position="520"/>
    </location>
</feature>
<dbReference type="Pfam" id="PF16016">
    <property type="entry name" value="VASt"/>
    <property type="match status" value="1"/>
</dbReference>
<evidence type="ECO:0000259" key="4">
    <source>
        <dbReference type="PROSITE" id="PS51778"/>
    </source>
</evidence>
<feature type="compositionally biased region" description="Polar residues" evidence="3">
    <location>
        <begin position="613"/>
        <end position="631"/>
    </location>
</feature>
<organism evidence="5">
    <name type="scientific">Pseudo-nitzschia australis</name>
    <dbReference type="NCBI Taxonomy" id="44445"/>
    <lineage>
        <taxon>Eukaryota</taxon>
        <taxon>Sar</taxon>
        <taxon>Stramenopiles</taxon>
        <taxon>Ochrophyta</taxon>
        <taxon>Bacillariophyta</taxon>
        <taxon>Bacillariophyceae</taxon>
        <taxon>Bacillariophycidae</taxon>
        <taxon>Bacillariales</taxon>
        <taxon>Bacillariaceae</taxon>
        <taxon>Pseudo-nitzschia</taxon>
    </lineage>
</organism>
<evidence type="ECO:0000256" key="1">
    <source>
        <dbReference type="ARBA" id="ARBA00004370"/>
    </source>
</evidence>
<protein>
    <recommendedName>
        <fullName evidence="4">VASt domain-containing protein</fullName>
    </recommendedName>
</protein>
<name>A0A7S4ABT5_9STRA</name>
<dbReference type="PROSITE" id="PS51778">
    <property type="entry name" value="VAST"/>
    <property type="match status" value="1"/>
</dbReference>
<gene>
    <name evidence="5" type="ORF">PAUS00366_LOCUS2958</name>
</gene>
<feature type="region of interest" description="Disordered" evidence="3">
    <location>
        <begin position="239"/>
        <end position="280"/>
    </location>
</feature>
<reference evidence="5" key="1">
    <citation type="submission" date="2021-01" db="EMBL/GenBank/DDBJ databases">
        <authorList>
            <person name="Corre E."/>
            <person name="Pelletier E."/>
            <person name="Niang G."/>
            <person name="Scheremetjew M."/>
            <person name="Finn R."/>
            <person name="Kale V."/>
            <person name="Holt S."/>
            <person name="Cochrane G."/>
            <person name="Meng A."/>
            <person name="Brown T."/>
            <person name="Cohen L."/>
        </authorList>
    </citation>
    <scope>NUCLEOTIDE SEQUENCE</scope>
    <source>
        <strain evidence="5">10249 10 AB</strain>
    </source>
</reference>
<dbReference type="PANTHER" id="PTHR47666">
    <property type="entry name" value="PROTEIN VASCULAR ASSOCIATED DEATH 1, CHLOROPLASTIC"/>
    <property type="match status" value="1"/>
</dbReference>
<evidence type="ECO:0000256" key="3">
    <source>
        <dbReference type="SAM" id="MobiDB-lite"/>
    </source>
</evidence>
<evidence type="ECO:0000256" key="2">
    <source>
        <dbReference type="ARBA" id="ARBA00023136"/>
    </source>
</evidence>
<accession>A0A7S4ABT5</accession>